<comment type="caution">
    <text evidence="1">The sequence shown here is derived from an EMBL/GenBank/DDBJ whole genome shotgun (WGS) entry which is preliminary data.</text>
</comment>
<sequence length="162" mass="18316">MSQTQLEKKQCPEFQLDGADYARAHVRAGELSVPPDPNPLLQQSVLTLQSPFKLLVSGLEYIGESVTVRQDAYKYYGDSLNYDGGRDSKLSYLIRDRSKFQLLKWLVHHNLAVRVPCEEQPGMCVQLHVADREIIHGLLVLQCQHVAFDEKASIIDDFLSCA</sequence>
<name>A0ACC4CJU7_POPAL</name>
<protein>
    <submittedName>
        <fullName evidence="1">Uncharacterized protein</fullName>
    </submittedName>
</protein>
<organism evidence="1 2">
    <name type="scientific">Populus alba</name>
    <name type="common">White poplar</name>
    <dbReference type="NCBI Taxonomy" id="43335"/>
    <lineage>
        <taxon>Eukaryota</taxon>
        <taxon>Viridiplantae</taxon>
        <taxon>Streptophyta</taxon>
        <taxon>Embryophyta</taxon>
        <taxon>Tracheophyta</taxon>
        <taxon>Spermatophyta</taxon>
        <taxon>Magnoliopsida</taxon>
        <taxon>eudicotyledons</taxon>
        <taxon>Gunneridae</taxon>
        <taxon>Pentapetalae</taxon>
        <taxon>rosids</taxon>
        <taxon>fabids</taxon>
        <taxon>Malpighiales</taxon>
        <taxon>Salicaceae</taxon>
        <taxon>Saliceae</taxon>
        <taxon>Populus</taxon>
    </lineage>
</organism>
<dbReference type="EMBL" id="RCHU02000004">
    <property type="protein sequence ID" value="KAL3597786.1"/>
    <property type="molecule type" value="Genomic_DNA"/>
</dbReference>
<gene>
    <name evidence="1" type="ORF">D5086_009423</name>
</gene>
<proteinExistence type="predicted"/>
<keyword evidence="2" id="KW-1185">Reference proteome</keyword>
<accession>A0ACC4CJU7</accession>
<dbReference type="Proteomes" id="UP000309997">
    <property type="component" value="Unassembled WGS sequence"/>
</dbReference>
<reference evidence="1 2" key="1">
    <citation type="journal article" date="2024" name="Plant Biotechnol. J.">
        <title>Genome and CRISPR/Cas9 system of a widespread forest tree (Populus alba) in the world.</title>
        <authorList>
            <person name="Liu Y.J."/>
            <person name="Jiang P.F."/>
            <person name="Han X.M."/>
            <person name="Li X.Y."/>
            <person name="Wang H.M."/>
            <person name="Wang Y.J."/>
            <person name="Wang X.X."/>
            <person name="Zeng Q.Y."/>
        </authorList>
    </citation>
    <scope>NUCLEOTIDE SEQUENCE [LARGE SCALE GENOMIC DNA]</scope>
    <source>
        <strain evidence="2">cv. PAL-ZL1</strain>
    </source>
</reference>
<evidence type="ECO:0000313" key="2">
    <source>
        <dbReference type="Proteomes" id="UP000309997"/>
    </source>
</evidence>
<evidence type="ECO:0000313" key="1">
    <source>
        <dbReference type="EMBL" id="KAL3597786.1"/>
    </source>
</evidence>